<dbReference type="InterPro" id="IPR032940">
    <property type="entry name" value="CAMSAP"/>
</dbReference>
<feature type="compositionally biased region" description="Low complexity" evidence="8">
    <location>
        <begin position="1812"/>
        <end position="1829"/>
    </location>
</feature>
<dbReference type="GO" id="GO:0051011">
    <property type="term" value="F:microtubule minus-end binding"/>
    <property type="evidence" value="ECO:0007669"/>
    <property type="project" value="TreeGrafter"/>
</dbReference>
<dbReference type="Pfam" id="PF17095">
    <property type="entry name" value="CAMSAP_CC1"/>
    <property type="match status" value="1"/>
</dbReference>
<dbReference type="InterPro" id="IPR014797">
    <property type="entry name" value="CKK_CAMSAP"/>
</dbReference>
<dbReference type="GO" id="GO:0031122">
    <property type="term" value="P:cytoplasmic microtubule organization"/>
    <property type="evidence" value="ECO:0007669"/>
    <property type="project" value="TreeGrafter"/>
</dbReference>
<feature type="compositionally biased region" description="Polar residues" evidence="8">
    <location>
        <begin position="875"/>
        <end position="894"/>
    </location>
</feature>
<feature type="region of interest" description="Disordered" evidence="8">
    <location>
        <begin position="1426"/>
        <end position="1600"/>
    </location>
</feature>
<dbReference type="PROSITE" id="PS51508">
    <property type="entry name" value="CKK"/>
    <property type="match status" value="1"/>
</dbReference>
<feature type="region of interest" description="Disordered" evidence="8">
    <location>
        <begin position="406"/>
        <end position="442"/>
    </location>
</feature>
<keyword evidence="5" id="KW-0206">Cytoskeleton</keyword>
<evidence type="ECO:0000256" key="5">
    <source>
        <dbReference type="ARBA" id="ARBA00023212"/>
    </source>
</evidence>
<feature type="compositionally biased region" description="Basic and acidic residues" evidence="8">
    <location>
        <begin position="416"/>
        <end position="429"/>
    </location>
</feature>
<keyword evidence="3 6" id="KW-0493">Microtubule</keyword>
<feature type="domain" description="CKK" evidence="9">
    <location>
        <begin position="1832"/>
        <end position="1966"/>
    </location>
</feature>
<feature type="region of interest" description="Disordered" evidence="8">
    <location>
        <begin position="1209"/>
        <end position="1313"/>
    </location>
</feature>
<feature type="compositionally biased region" description="Polar residues" evidence="8">
    <location>
        <begin position="514"/>
        <end position="528"/>
    </location>
</feature>
<feature type="compositionally biased region" description="Basic and acidic residues" evidence="8">
    <location>
        <begin position="1048"/>
        <end position="1058"/>
    </location>
</feature>
<dbReference type="InterPro" id="IPR031372">
    <property type="entry name" value="CAMSAP_CC1"/>
</dbReference>
<evidence type="ECO:0000313" key="10">
    <source>
        <dbReference type="EMBL" id="OWF41731.1"/>
    </source>
</evidence>
<feature type="region of interest" description="Disordered" evidence="8">
    <location>
        <begin position="367"/>
        <end position="393"/>
    </location>
</feature>
<evidence type="ECO:0000313" key="11">
    <source>
        <dbReference type="Proteomes" id="UP000242188"/>
    </source>
</evidence>
<keyword evidence="2" id="KW-0963">Cytoplasm</keyword>
<evidence type="ECO:0000256" key="7">
    <source>
        <dbReference type="SAM" id="Coils"/>
    </source>
</evidence>
<feature type="region of interest" description="Disordered" evidence="8">
    <location>
        <begin position="846"/>
        <end position="911"/>
    </location>
</feature>
<feature type="compositionally biased region" description="Low complexity" evidence="8">
    <location>
        <begin position="740"/>
        <end position="752"/>
    </location>
</feature>
<dbReference type="OrthoDB" id="2125658at2759"/>
<feature type="compositionally biased region" description="Polar residues" evidence="8">
    <location>
        <begin position="1298"/>
        <end position="1312"/>
    </location>
</feature>
<feature type="compositionally biased region" description="Low complexity" evidence="8">
    <location>
        <begin position="1077"/>
        <end position="1086"/>
    </location>
</feature>
<gene>
    <name evidence="10" type="ORF">KP79_PYT23913</name>
</gene>
<dbReference type="SMART" id="SM01051">
    <property type="entry name" value="CAMSAP_CKK"/>
    <property type="match status" value="1"/>
</dbReference>
<feature type="region of interest" description="Disordered" evidence="8">
    <location>
        <begin position="1788"/>
        <end position="1834"/>
    </location>
</feature>
<dbReference type="Gene3D" id="3.10.20.360">
    <property type="entry name" value="CKK domain"/>
    <property type="match status" value="1"/>
</dbReference>
<keyword evidence="11" id="KW-1185">Reference proteome</keyword>
<dbReference type="GO" id="GO:0036449">
    <property type="term" value="C:microtubule minus-end"/>
    <property type="evidence" value="ECO:0007669"/>
    <property type="project" value="TreeGrafter"/>
</dbReference>
<dbReference type="InterPro" id="IPR022613">
    <property type="entry name" value="CH_CAMSAP_2"/>
</dbReference>
<evidence type="ECO:0000256" key="4">
    <source>
        <dbReference type="ARBA" id="ARBA00023054"/>
    </source>
</evidence>
<feature type="compositionally biased region" description="Basic and acidic residues" evidence="8">
    <location>
        <begin position="1218"/>
        <end position="1235"/>
    </location>
</feature>
<name>A0A210PZ22_MIZYE</name>
<dbReference type="GO" id="GO:0005516">
    <property type="term" value="F:calmodulin binding"/>
    <property type="evidence" value="ECO:0007669"/>
    <property type="project" value="InterPro"/>
</dbReference>
<feature type="compositionally biased region" description="Basic and acidic residues" evidence="8">
    <location>
        <begin position="1522"/>
        <end position="1532"/>
    </location>
</feature>
<feature type="compositionally biased region" description="Low complexity" evidence="8">
    <location>
        <begin position="628"/>
        <end position="640"/>
    </location>
</feature>
<feature type="compositionally biased region" description="Low complexity" evidence="8">
    <location>
        <begin position="778"/>
        <end position="788"/>
    </location>
</feature>
<dbReference type="STRING" id="6573.A0A210PZ22"/>
<feature type="region of interest" description="Disordered" evidence="8">
    <location>
        <begin position="955"/>
        <end position="1175"/>
    </location>
</feature>
<dbReference type="Pfam" id="PF11971">
    <property type="entry name" value="CAMSAP_CH"/>
    <property type="match status" value="1"/>
</dbReference>
<feature type="compositionally biased region" description="Basic and acidic residues" evidence="8">
    <location>
        <begin position="1469"/>
        <end position="1493"/>
    </location>
</feature>
<feature type="compositionally biased region" description="Polar residues" evidence="8">
    <location>
        <begin position="1570"/>
        <end position="1581"/>
    </location>
</feature>
<dbReference type="InterPro" id="IPR038209">
    <property type="entry name" value="CKK_dom_sf"/>
</dbReference>
<dbReference type="Proteomes" id="UP000242188">
    <property type="component" value="Unassembled WGS sequence"/>
</dbReference>
<feature type="region of interest" description="Disordered" evidence="8">
    <location>
        <begin position="725"/>
        <end position="788"/>
    </location>
</feature>
<comment type="subcellular location">
    <subcellularLocation>
        <location evidence="1">Cytoplasm</location>
        <location evidence="1">Cytoskeleton</location>
    </subcellularLocation>
</comment>
<dbReference type="Pfam" id="PF08683">
    <property type="entry name" value="CAMSAP_CKK"/>
    <property type="match status" value="1"/>
</dbReference>
<dbReference type="SUPFAM" id="SSF50346">
    <property type="entry name" value="PRC-barrel domain"/>
    <property type="match status" value="1"/>
</dbReference>
<comment type="similarity">
    <text evidence="6">Belongs to the CAMSAP1 family.</text>
</comment>
<proteinExistence type="inferred from homology"/>
<feature type="compositionally biased region" description="Basic and acidic residues" evidence="8">
    <location>
        <begin position="858"/>
        <end position="868"/>
    </location>
</feature>
<dbReference type="GO" id="GO:0007026">
    <property type="term" value="P:negative regulation of microtubule depolymerization"/>
    <property type="evidence" value="ECO:0007669"/>
    <property type="project" value="TreeGrafter"/>
</dbReference>
<feature type="compositionally biased region" description="Basic and acidic residues" evidence="8">
    <location>
        <begin position="1287"/>
        <end position="1297"/>
    </location>
</feature>
<feature type="region of interest" description="Disordered" evidence="8">
    <location>
        <begin position="1628"/>
        <end position="1769"/>
    </location>
</feature>
<dbReference type="PANTHER" id="PTHR21595:SF0">
    <property type="entry name" value="PATRONIN"/>
    <property type="match status" value="1"/>
</dbReference>
<evidence type="ECO:0000256" key="1">
    <source>
        <dbReference type="ARBA" id="ARBA00004245"/>
    </source>
</evidence>
<protein>
    <submittedName>
        <fullName evidence="10">Calmodulin-regulated spectrin-associated protein 1</fullName>
    </submittedName>
</protein>
<feature type="compositionally biased region" description="Polar residues" evidence="8">
    <location>
        <begin position="1256"/>
        <end position="1265"/>
    </location>
</feature>
<dbReference type="Pfam" id="PF25532">
    <property type="entry name" value="CH_CAMSAP2_N"/>
    <property type="match status" value="1"/>
</dbReference>
<organism evidence="10 11">
    <name type="scientific">Mizuhopecten yessoensis</name>
    <name type="common">Japanese scallop</name>
    <name type="synonym">Patinopecten yessoensis</name>
    <dbReference type="NCBI Taxonomy" id="6573"/>
    <lineage>
        <taxon>Eukaryota</taxon>
        <taxon>Metazoa</taxon>
        <taxon>Spiralia</taxon>
        <taxon>Lophotrochozoa</taxon>
        <taxon>Mollusca</taxon>
        <taxon>Bivalvia</taxon>
        <taxon>Autobranchia</taxon>
        <taxon>Pteriomorphia</taxon>
        <taxon>Pectinida</taxon>
        <taxon>Pectinoidea</taxon>
        <taxon>Pectinidae</taxon>
        <taxon>Mizuhopecten</taxon>
    </lineage>
</organism>
<feature type="compositionally biased region" description="Basic and acidic residues" evidence="8">
    <location>
        <begin position="593"/>
        <end position="614"/>
    </location>
</feature>
<feature type="compositionally biased region" description="Polar residues" evidence="8">
    <location>
        <begin position="1454"/>
        <end position="1468"/>
    </location>
</feature>
<feature type="compositionally biased region" description="Polar residues" evidence="8">
    <location>
        <begin position="1729"/>
        <end position="1752"/>
    </location>
</feature>
<comment type="domain">
    <text evidence="6">The CKK domain binds microtubules.</text>
</comment>
<feature type="region of interest" description="Disordered" evidence="8">
    <location>
        <begin position="545"/>
        <end position="667"/>
    </location>
</feature>
<feature type="compositionally biased region" description="Basic and acidic residues" evidence="8">
    <location>
        <begin position="753"/>
        <end position="775"/>
    </location>
</feature>
<dbReference type="PANTHER" id="PTHR21595">
    <property type="entry name" value="PATRONIN"/>
    <property type="match status" value="1"/>
</dbReference>
<feature type="compositionally biased region" description="Basic and acidic residues" evidence="8">
    <location>
        <begin position="999"/>
        <end position="1033"/>
    </location>
</feature>
<feature type="compositionally biased region" description="Polar residues" evidence="8">
    <location>
        <begin position="545"/>
        <end position="582"/>
    </location>
</feature>
<evidence type="ECO:0000259" key="9">
    <source>
        <dbReference type="PROSITE" id="PS51508"/>
    </source>
</evidence>
<dbReference type="FunFam" id="3.10.20.360:FF:000002">
    <property type="entry name" value="Patronin, isoform M"/>
    <property type="match status" value="1"/>
</dbReference>
<evidence type="ECO:0000256" key="8">
    <source>
        <dbReference type="SAM" id="MobiDB-lite"/>
    </source>
</evidence>
<keyword evidence="4 7" id="KW-0175">Coiled coil</keyword>
<dbReference type="InterPro" id="IPR036872">
    <property type="entry name" value="CH_dom_sf"/>
</dbReference>
<feature type="coiled-coil region" evidence="7">
    <location>
        <begin position="916"/>
        <end position="943"/>
    </location>
</feature>
<reference evidence="10 11" key="1">
    <citation type="journal article" date="2017" name="Nat. Ecol. Evol.">
        <title>Scallop genome provides insights into evolution of bilaterian karyotype and development.</title>
        <authorList>
            <person name="Wang S."/>
            <person name="Zhang J."/>
            <person name="Jiao W."/>
            <person name="Li J."/>
            <person name="Xun X."/>
            <person name="Sun Y."/>
            <person name="Guo X."/>
            <person name="Huan P."/>
            <person name="Dong B."/>
            <person name="Zhang L."/>
            <person name="Hu X."/>
            <person name="Sun X."/>
            <person name="Wang J."/>
            <person name="Zhao C."/>
            <person name="Wang Y."/>
            <person name="Wang D."/>
            <person name="Huang X."/>
            <person name="Wang R."/>
            <person name="Lv J."/>
            <person name="Li Y."/>
            <person name="Zhang Z."/>
            <person name="Liu B."/>
            <person name="Lu W."/>
            <person name="Hui Y."/>
            <person name="Liang J."/>
            <person name="Zhou Z."/>
            <person name="Hou R."/>
            <person name="Li X."/>
            <person name="Liu Y."/>
            <person name="Li H."/>
            <person name="Ning X."/>
            <person name="Lin Y."/>
            <person name="Zhao L."/>
            <person name="Xing Q."/>
            <person name="Dou J."/>
            <person name="Li Y."/>
            <person name="Mao J."/>
            <person name="Guo H."/>
            <person name="Dou H."/>
            <person name="Li T."/>
            <person name="Mu C."/>
            <person name="Jiang W."/>
            <person name="Fu Q."/>
            <person name="Fu X."/>
            <person name="Miao Y."/>
            <person name="Liu J."/>
            <person name="Yu Q."/>
            <person name="Li R."/>
            <person name="Liao H."/>
            <person name="Li X."/>
            <person name="Kong Y."/>
            <person name="Jiang Z."/>
            <person name="Chourrout D."/>
            <person name="Li R."/>
            <person name="Bao Z."/>
        </authorList>
    </citation>
    <scope>NUCLEOTIDE SEQUENCE [LARGE SCALE GENOMIC DNA]</scope>
    <source>
        <strain evidence="10 11">PY_sf001</strain>
    </source>
</reference>
<evidence type="ECO:0000256" key="3">
    <source>
        <dbReference type="ARBA" id="ARBA00022701"/>
    </source>
</evidence>
<evidence type="ECO:0000256" key="2">
    <source>
        <dbReference type="ARBA" id="ARBA00022490"/>
    </source>
</evidence>
<feature type="compositionally biased region" description="Polar residues" evidence="8">
    <location>
        <begin position="1537"/>
        <end position="1547"/>
    </location>
</feature>
<dbReference type="InterPro" id="IPR058042">
    <property type="entry name" value="CAMSAP_N"/>
</dbReference>
<accession>A0A210PZ22</accession>
<sequence length="1966" mass="217553">MERKSADSSGDVDNGVIEIIPMDEYDSQKAKLRCSTQWILHKAYKDGVPKEFHDPFYTTPEGSIHVKPRLANLMMTSELYCQACSNMFGESTSQWKGHWSIIQVLSRKGIYVGENDDTEVTETILMKNAPFQTNAHVSLIDALMMAYISEVVSIERIVQTVRKFATFNASSELPNDVYDALVFWTNKICVTVQLILDKKVKDQADQIIQGESQQRVRIVSKSTPREPVTVPVMEDFLSDVGDGCSLATLLSFYCPTALKFDDICLKSSLGIADSLYNLQLVKNFCDNYIPGRCFLLAYEDLLYTSDRLRQNLYVMLAELFYWLEVQKLDCVTECPGDSLRGEVPRPATAKLLSSAGISNLPISNVTKQSFQRSPSEEMGVGIPSPGMGAAVPPRQPLLHKRLQQQPHYGSGPIETDPTHDAQSKHEQKQARRSLSLSGQEERDTIRQSVLAWQDTQKPNSLAGDHVRQSQLSTGSSNLLANVSIDSDLNDSFSDDRLSMDLGDLSESNTPPPTLSQHHGMSSAASNLRNPQHPEYMELQSVTSGATTLRASQSEEVNVSQNVLKSTESEGRVNQSGSVNRTSYEPLLPAKLRPAKEKSNHQSKEMERGDRERRKPGSPPKGSVPIRGSLTSSFISDSSDSSLRDVVTPLSEDQISDCADSPRVPPSTQQNYAAFTVQTDLSQSGRLSDRPLGDSRSEVVKTSYTISDQAFTPEMARAAGIPVVSDSNSNSNSVLQRWGSREGSIASSRSSGDYSDHESHKIHCDHKDRESSDSRVSKKMTSLTKSSSGTDKLIMQNKPFVIKTHIPPVGDQKLSNTTSFAEIKRMKQNIGQVDNSGFVYMIKGQDPVESRKSALSSQRADRSRPEKKTTFAALPNQMTWQQTSQHQPEPSPTTSDHSHLENGDAVGAGASDMLHIRLKLEEKRKMIERKKHRMEAQHQKMRQRMGKTAFLQVIQKPGSDKPEDVANGRIPEVEGVGNYSSHTLPRSTFSSTMDSGRPSSLDRETRSLDRDIPGTRTVQIDRHGQGDSSSERGQQRPFSREGIQQTIENVRKKWFRDDDVLIPSSSVSENEHIYMPVSQPRRISSPSPHHRLSLSEDRMSQSPPQRMSLSDDRMSQSPIQRMSLSDGPPQRMSASPPQRMMVSGSPPQRVVASESPPCPSETRGPQEGSAKTADPKQYNKSLDKLNQSLCDLQGEINRLNLQQGQLKSVKMNAAASGSVHERTRERSSASPHREPSEQTGIKSDADVSRQTPDRLAQGNSQHQSKVQHPGYPVSTLSGSEAALPTPERLGRMGGEHTQHPTSLQQLPGYQQPQHGGLPMGAYTCQNQYVNMPQAPVIYSGYPAQPTQPYPPQQFPPTPPHGYPPSPAFPQQYPHPHMAPGSQFGVPNVSSPYGIGMQPFQPPPPIASTYTVPSYHGGVPSHVGAQPYHPTSVANIPSNNMAVSGHADGPALPTDLPTSSGDSKMNMTEMTQRKSDDQDHVTMGDTKSQDDHSDDSGSVNSMGQNGGFFVSFGGGSPKRTKPMLGKERVRKDQPHPLANQDSVPSSQASLVPPGGQTRDRRSVSPQHAKWNIPSTSPNQNVSQPVIGGSAYDQPVAPAEPPVGFEIEVEKDTQEQINDDEMQKRKDKIIQMQIKRKEDQERKRSYKEMEMARKKEQERIKQEEIERKKQDDKARREQIFRQYQEKKRHEQEEGDEFERPAPRREKSTPKPRPKSMHVSKTNIKTGSDEGLHSNSSQEDLSAQAYTISPGHSGSSRGYRRTHGLAPPRGKMRKAVSCNTLMTSSADGKALAYGGITHRRPPSPDLYNRGRRSKATTESSDTGSNTGSNTGSDYAGPKLFVKPSSKSNRHIIINAISHCCLAGCVNSELKAKVLEEMAKSDAKHFIILFRDHSCQYRSVYEYYPETEDIYKIHGIGPKQITNKMIEKFYKYNSGTKGFSEISSTKHISVSIDAVAIQSALWKPGKGAGKK</sequence>
<evidence type="ECO:0000256" key="6">
    <source>
        <dbReference type="PROSITE-ProRule" id="PRU00841"/>
    </source>
</evidence>
<comment type="caution">
    <text evidence="10">The sequence shown here is derived from an EMBL/GenBank/DDBJ whole genome shotgun (WGS) entry which is preliminary data.</text>
</comment>
<feature type="compositionally biased region" description="Polar residues" evidence="8">
    <location>
        <begin position="977"/>
        <end position="997"/>
    </location>
</feature>
<feature type="region of interest" description="Disordered" evidence="8">
    <location>
        <begin position="497"/>
        <end position="528"/>
    </location>
</feature>
<feature type="compositionally biased region" description="Polar residues" evidence="8">
    <location>
        <begin position="1430"/>
        <end position="1440"/>
    </location>
</feature>
<dbReference type="GO" id="GO:0031175">
    <property type="term" value="P:neuron projection development"/>
    <property type="evidence" value="ECO:0007669"/>
    <property type="project" value="InterPro"/>
</dbReference>
<feature type="compositionally biased region" description="Basic and acidic residues" evidence="8">
    <location>
        <begin position="1632"/>
        <end position="1705"/>
    </location>
</feature>
<dbReference type="GO" id="GO:0030507">
    <property type="term" value="F:spectrin binding"/>
    <property type="evidence" value="ECO:0007669"/>
    <property type="project" value="InterPro"/>
</dbReference>
<dbReference type="InterPro" id="IPR011033">
    <property type="entry name" value="PRC_barrel-like_sf"/>
</dbReference>
<dbReference type="EMBL" id="NEDP02005359">
    <property type="protein sequence ID" value="OWF41731.1"/>
    <property type="molecule type" value="Genomic_DNA"/>
</dbReference>
<dbReference type="SUPFAM" id="SSF47576">
    <property type="entry name" value="Calponin-homology domain, CH-domain"/>
    <property type="match status" value="1"/>
</dbReference>